<dbReference type="RefSeq" id="WP_136349644.1">
    <property type="nucleotide sequence ID" value="NZ_SSOC01000006.1"/>
</dbReference>
<protein>
    <submittedName>
        <fullName evidence="3">ComEA family DNA-binding protein</fullName>
    </submittedName>
</protein>
<dbReference type="GO" id="GO:0006281">
    <property type="term" value="P:DNA repair"/>
    <property type="evidence" value="ECO:0007669"/>
    <property type="project" value="InterPro"/>
</dbReference>
<dbReference type="Pfam" id="PF12836">
    <property type="entry name" value="HHH_3"/>
    <property type="match status" value="1"/>
</dbReference>
<sequence>MKRFLRTLVLAALLAPAAVLATPVDINTADATTLESVKGIGPAKAQAILDYRKQHGPFASTADLAKVPGIGTRTLEQIGDQVTVGAPAARKAAAKPATASKP</sequence>
<dbReference type="InterPro" id="IPR003583">
    <property type="entry name" value="Hlx-hairpin-Hlx_DNA-bd_motif"/>
</dbReference>
<reference evidence="3 4" key="1">
    <citation type="submission" date="2019-04" db="EMBL/GenBank/DDBJ databases">
        <title>Azoarcus nasutitermitis sp. nov. isolated from termite nest.</title>
        <authorList>
            <person name="Lin S.-Y."/>
            <person name="Hameed A."/>
            <person name="Hsu Y.-H."/>
            <person name="Young C.-C."/>
        </authorList>
    </citation>
    <scope>NUCLEOTIDE SEQUENCE [LARGE SCALE GENOMIC DNA]</scope>
    <source>
        <strain evidence="3 4">CC-YHH838</strain>
    </source>
</reference>
<dbReference type="PANTHER" id="PTHR21180">
    <property type="entry name" value="ENDONUCLEASE/EXONUCLEASE/PHOSPHATASE FAMILY DOMAIN-CONTAINING PROTEIN 1"/>
    <property type="match status" value="1"/>
</dbReference>
<feature type="domain" description="Helix-hairpin-helix DNA-binding motif class 1" evidence="2">
    <location>
        <begin position="62"/>
        <end position="81"/>
    </location>
</feature>
<feature type="signal peptide" evidence="1">
    <location>
        <begin position="1"/>
        <end position="21"/>
    </location>
</feature>
<accession>A0A4S4ATH1</accession>
<proteinExistence type="predicted"/>
<dbReference type="SMART" id="SM00278">
    <property type="entry name" value="HhH1"/>
    <property type="match status" value="2"/>
</dbReference>
<dbReference type="NCBIfam" id="TIGR00426">
    <property type="entry name" value="competence protein ComEA helix-hairpin-helix repeat region"/>
    <property type="match status" value="1"/>
</dbReference>
<keyword evidence="4" id="KW-1185">Reference proteome</keyword>
<evidence type="ECO:0000259" key="2">
    <source>
        <dbReference type="SMART" id="SM00278"/>
    </source>
</evidence>
<feature type="domain" description="Helix-hairpin-helix DNA-binding motif class 1" evidence="2">
    <location>
        <begin position="32"/>
        <end position="51"/>
    </location>
</feature>
<gene>
    <name evidence="3" type="ORF">E6C76_18155</name>
</gene>
<evidence type="ECO:0000313" key="3">
    <source>
        <dbReference type="EMBL" id="THF63164.1"/>
    </source>
</evidence>
<comment type="caution">
    <text evidence="3">The sequence shown here is derived from an EMBL/GenBank/DDBJ whole genome shotgun (WGS) entry which is preliminary data.</text>
</comment>
<dbReference type="InterPro" id="IPR004509">
    <property type="entry name" value="Competence_ComEA_HhH"/>
</dbReference>
<dbReference type="OrthoDB" id="8687931at2"/>
<name>A0A4S4ATH1_9RHOO</name>
<dbReference type="InterPro" id="IPR010994">
    <property type="entry name" value="RuvA_2-like"/>
</dbReference>
<dbReference type="EMBL" id="SSOC01000006">
    <property type="protein sequence ID" value="THF63164.1"/>
    <property type="molecule type" value="Genomic_DNA"/>
</dbReference>
<keyword evidence="1" id="KW-0732">Signal</keyword>
<evidence type="ECO:0000256" key="1">
    <source>
        <dbReference type="SAM" id="SignalP"/>
    </source>
</evidence>
<dbReference type="GO" id="GO:0003677">
    <property type="term" value="F:DNA binding"/>
    <property type="evidence" value="ECO:0007669"/>
    <property type="project" value="UniProtKB-KW"/>
</dbReference>
<dbReference type="AlphaFoldDB" id="A0A4S4ATH1"/>
<dbReference type="PANTHER" id="PTHR21180:SF32">
    <property type="entry name" value="ENDONUCLEASE_EXONUCLEASE_PHOSPHATASE FAMILY DOMAIN-CONTAINING PROTEIN 1"/>
    <property type="match status" value="1"/>
</dbReference>
<evidence type="ECO:0000313" key="4">
    <source>
        <dbReference type="Proteomes" id="UP000308430"/>
    </source>
</evidence>
<dbReference type="Proteomes" id="UP000308430">
    <property type="component" value="Unassembled WGS sequence"/>
</dbReference>
<feature type="chain" id="PRO_5020498476" evidence="1">
    <location>
        <begin position="22"/>
        <end position="102"/>
    </location>
</feature>
<dbReference type="GO" id="GO:0015628">
    <property type="term" value="P:protein secretion by the type II secretion system"/>
    <property type="evidence" value="ECO:0007669"/>
    <property type="project" value="TreeGrafter"/>
</dbReference>
<keyword evidence="3" id="KW-0238">DNA-binding</keyword>
<dbReference type="SUPFAM" id="SSF47781">
    <property type="entry name" value="RuvA domain 2-like"/>
    <property type="match status" value="1"/>
</dbReference>
<dbReference type="GO" id="GO:0015627">
    <property type="term" value="C:type II protein secretion system complex"/>
    <property type="evidence" value="ECO:0007669"/>
    <property type="project" value="TreeGrafter"/>
</dbReference>
<dbReference type="InterPro" id="IPR051675">
    <property type="entry name" value="Endo/Exo/Phosphatase_dom_1"/>
</dbReference>
<organism evidence="3 4">
    <name type="scientific">Pseudothauera nasutitermitis</name>
    <dbReference type="NCBI Taxonomy" id="2565930"/>
    <lineage>
        <taxon>Bacteria</taxon>
        <taxon>Pseudomonadati</taxon>
        <taxon>Pseudomonadota</taxon>
        <taxon>Betaproteobacteria</taxon>
        <taxon>Rhodocyclales</taxon>
        <taxon>Zoogloeaceae</taxon>
        <taxon>Pseudothauera</taxon>
    </lineage>
</organism>
<dbReference type="Gene3D" id="1.10.150.280">
    <property type="entry name" value="AF1531-like domain"/>
    <property type="match status" value="1"/>
</dbReference>